<dbReference type="RefSeq" id="WP_061056271.1">
    <property type="nucleotide sequence ID" value="NZ_CABLBX010000006.1"/>
</dbReference>
<dbReference type="GO" id="GO:0003887">
    <property type="term" value="F:DNA-directed DNA polymerase activity"/>
    <property type="evidence" value="ECO:0007669"/>
    <property type="project" value="UniProtKB-KW"/>
</dbReference>
<dbReference type="GO" id="GO:0006261">
    <property type="term" value="P:DNA-templated DNA replication"/>
    <property type="evidence" value="ECO:0007669"/>
    <property type="project" value="TreeGrafter"/>
</dbReference>
<name>A0AAX2LLX3_VIBFL</name>
<dbReference type="EC" id="2.7.7.7" evidence="1"/>
<dbReference type="InterPro" id="IPR004622">
    <property type="entry name" value="DNA_pol_HolB"/>
</dbReference>
<dbReference type="Pfam" id="PF13177">
    <property type="entry name" value="DNA_pol3_delta2"/>
    <property type="match status" value="1"/>
</dbReference>
<dbReference type="GO" id="GO:0008408">
    <property type="term" value="F:3'-5' exonuclease activity"/>
    <property type="evidence" value="ECO:0007669"/>
    <property type="project" value="InterPro"/>
</dbReference>
<evidence type="ECO:0000256" key="4">
    <source>
        <dbReference type="ARBA" id="ARBA00022695"/>
    </source>
</evidence>
<dbReference type="NCBIfam" id="TIGR00678">
    <property type="entry name" value="holB"/>
    <property type="match status" value="1"/>
</dbReference>
<evidence type="ECO:0000256" key="1">
    <source>
        <dbReference type="ARBA" id="ARBA00012417"/>
    </source>
</evidence>
<keyword evidence="6" id="KW-0239">DNA-directed DNA polymerase</keyword>
<evidence type="ECO:0000256" key="5">
    <source>
        <dbReference type="ARBA" id="ARBA00022705"/>
    </source>
</evidence>
<dbReference type="Gene3D" id="1.20.272.10">
    <property type="match status" value="1"/>
</dbReference>
<reference evidence="11" key="1">
    <citation type="submission" date="2015-12" db="EMBL/GenBank/DDBJ databases">
        <title>FDA dAtabase for Regulatory Grade micrObial Sequences (FDA-ARGOS): Supporting development and validation of Infectious Disease Dx tests.</title>
        <authorList>
            <person name="Hoffmann M."/>
            <person name="Allard M."/>
            <person name="Evans P."/>
            <person name="Brown E."/>
            <person name="Tallon L.J."/>
            <person name="Sadzewicz L."/>
            <person name="Sengamalay N."/>
            <person name="Ott S."/>
            <person name="Godinez A."/>
            <person name="Nagaraj S."/>
            <person name="Vyas G."/>
            <person name="Aluvathingal J."/>
            <person name="Nadendla S."/>
            <person name="Geyer C."/>
            <person name="Sichtig H."/>
        </authorList>
    </citation>
    <scope>NUCLEOTIDE SEQUENCE [LARGE SCALE GENOMIC DNA]</scope>
    <source>
        <strain evidence="11">ATCC 33809</strain>
    </source>
</reference>
<dbReference type="PANTHER" id="PTHR11669">
    <property type="entry name" value="REPLICATION FACTOR C / DNA POLYMERASE III GAMMA-TAU SUBUNIT"/>
    <property type="match status" value="1"/>
</dbReference>
<reference evidence="10 12" key="3">
    <citation type="submission" date="2018-06" db="EMBL/GenBank/DDBJ databases">
        <authorList>
            <consortium name="Pathogen Informatics"/>
            <person name="Doyle S."/>
        </authorList>
    </citation>
    <scope>NUCLEOTIDE SEQUENCE [LARGE SCALE GENOMIC DNA]</scope>
    <source>
        <strain evidence="10 12">NCTC11327</strain>
    </source>
</reference>
<dbReference type="InterPro" id="IPR027417">
    <property type="entry name" value="P-loop_NTPase"/>
</dbReference>
<dbReference type="Proteomes" id="UP000254626">
    <property type="component" value="Unassembled WGS sequence"/>
</dbReference>
<dbReference type="GeneID" id="29387165"/>
<evidence type="ECO:0000259" key="8">
    <source>
        <dbReference type="Pfam" id="PF09115"/>
    </source>
</evidence>
<evidence type="ECO:0000256" key="6">
    <source>
        <dbReference type="ARBA" id="ARBA00022932"/>
    </source>
</evidence>
<dbReference type="KEGG" id="vfl:AL536_10510"/>
<dbReference type="Proteomes" id="UP000057088">
    <property type="component" value="Chromosome 2"/>
</dbReference>
<dbReference type="EMBL" id="UHIP01000001">
    <property type="protein sequence ID" value="SUP21860.1"/>
    <property type="molecule type" value="Genomic_DNA"/>
</dbReference>
<keyword evidence="5" id="KW-0235">DNA replication</keyword>
<evidence type="ECO:0000313" key="10">
    <source>
        <dbReference type="EMBL" id="SUP21860.1"/>
    </source>
</evidence>
<dbReference type="SUPFAM" id="SSF52540">
    <property type="entry name" value="P-loop containing nucleoside triphosphate hydrolases"/>
    <property type="match status" value="1"/>
</dbReference>
<evidence type="ECO:0000256" key="7">
    <source>
        <dbReference type="ARBA" id="ARBA00049244"/>
    </source>
</evidence>
<keyword evidence="4 10" id="KW-0548">Nucleotidyltransferase</keyword>
<accession>A0AAX2LLX3</accession>
<sequence length="321" mass="35677">MQHIYPWLADAWQSWKQRLDEQSFASATLISAPAGLGTFQMAEQFARALMCQTHSSEPCGFCHGCDLMQSGSHPDYHLVRPEKEGRTISVDQIRQCNRLAQESSQLSGYRLIVIEPAEAMNESAANALLKTLEEPAEKCVFVLLTSRINHLLPTIVSRCQQITVAEPSASLVAEWLAGELQQDVPAFASHIHGNAPLLTREFIASGGMKQYQELEARFIQAIQGDILSQLECAKLAASEPQSRLNWLWYLMTDAQKAHFSLAQNHMTPGCLAVAKACSFALLQQQTEALAKLSEQLRVFSGLNGELMITDWLLKFNEEACL</sequence>
<organism evidence="10 12">
    <name type="scientific">Vibrio fluvialis</name>
    <dbReference type="NCBI Taxonomy" id="676"/>
    <lineage>
        <taxon>Bacteria</taxon>
        <taxon>Pseudomonadati</taxon>
        <taxon>Pseudomonadota</taxon>
        <taxon>Gammaproteobacteria</taxon>
        <taxon>Vibrionales</taxon>
        <taxon>Vibrionaceae</taxon>
        <taxon>Vibrio</taxon>
    </lineage>
</organism>
<dbReference type="AlphaFoldDB" id="A0AAX2LLX3"/>
<dbReference type="Pfam" id="PF09115">
    <property type="entry name" value="DNApol3-delta_C"/>
    <property type="match status" value="1"/>
</dbReference>
<dbReference type="EMBL" id="CP014035">
    <property type="protein sequence ID" value="AMF93927.1"/>
    <property type="molecule type" value="Genomic_DNA"/>
</dbReference>
<dbReference type="SUPFAM" id="SSF48019">
    <property type="entry name" value="post-AAA+ oligomerization domain-like"/>
    <property type="match status" value="1"/>
</dbReference>
<evidence type="ECO:0000313" key="11">
    <source>
        <dbReference type="Proteomes" id="UP000057088"/>
    </source>
</evidence>
<evidence type="ECO:0000256" key="2">
    <source>
        <dbReference type="ARBA" id="ARBA00014363"/>
    </source>
</evidence>
<keyword evidence="3 10" id="KW-0808">Transferase</keyword>
<evidence type="ECO:0000313" key="9">
    <source>
        <dbReference type="EMBL" id="AMF93927.1"/>
    </source>
</evidence>
<gene>
    <name evidence="10" type="primary">holB</name>
    <name evidence="9" type="ORF">AL536_10510</name>
    <name evidence="10" type="ORF">NCTC11327_00833</name>
</gene>
<dbReference type="InterPro" id="IPR015199">
    <property type="entry name" value="DNA_pol_III_delta_C"/>
</dbReference>
<reference evidence="9" key="2">
    <citation type="submission" date="2018-01" db="EMBL/GenBank/DDBJ databases">
        <title>FDA dAtabase for Regulatory Grade micrObial Sequences (FDA-ARGOS): Supporting development and validation of Infectious Disease Dx tests.</title>
        <authorList>
            <person name="Hoffmann M."/>
            <person name="Allard M."/>
            <person name="Evans P."/>
            <person name="Brown E."/>
            <person name="Tallon L."/>
            <person name="Sadzewicz L."/>
            <person name="Sengamalay N."/>
            <person name="Ott S."/>
            <person name="Godinez A."/>
            <person name="Nagaraj S."/>
            <person name="Vyas G."/>
            <person name="Aluvathingal J."/>
            <person name="Nadendla S."/>
            <person name="Geyer C."/>
            <person name="Sichtig H."/>
        </authorList>
    </citation>
    <scope>NUCLEOTIDE SEQUENCE</scope>
    <source>
        <strain evidence="9">ATCC 33809</strain>
    </source>
</reference>
<dbReference type="GO" id="GO:0009360">
    <property type="term" value="C:DNA polymerase III complex"/>
    <property type="evidence" value="ECO:0007669"/>
    <property type="project" value="InterPro"/>
</dbReference>
<protein>
    <recommendedName>
        <fullName evidence="2">DNA polymerase III subunit delta'</fullName>
        <ecNumber evidence="1">2.7.7.7</ecNumber>
    </recommendedName>
</protein>
<keyword evidence="11" id="KW-1185">Reference proteome</keyword>
<dbReference type="GO" id="GO:0003677">
    <property type="term" value="F:DNA binding"/>
    <property type="evidence" value="ECO:0007669"/>
    <property type="project" value="InterPro"/>
</dbReference>
<dbReference type="PANTHER" id="PTHR11669:SF8">
    <property type="entry name" value="DNA POLYMERASE III SUBUNIT DELTA"/>
    <property type="match status" value="1"/>
</dbReference>
<dbReference type="InterPro" id="IPR050238">
    <property type="entry name" value="DNA_Rep/Repair_Clamp_Loader"/>
</dbReference>
<dbReference type="Gene3D" id="3.40.50.300">
    <property type="entry name" value="P-loop containing nucleotide triphosphate hydrolases"/>
    <property type="match status" value="1"/>
</dbReference>
<dbReference type="InterPro" id="IPR008921">
    <property type="entry name" value="DNA_pol3_clamp-load_cplx_C"/>
</dbReference>
<evidence type="ECO:0000256" key="3">
    <source>
        <dbReference type="ARBA" id="ARBA00022679"/>
    </source>
</evidence>
<evidence type="ECO:0000313" key="12">
    <source>
        <dbReference type="Proteomes" id="UP000254626"/>
    </source>
</evidence>
<feature type="domain" description="DNA polymerase III delta subunit C-terminal" evidence="8">
    <location>
        <begin position="208"/>
        <end position="315"/>
    </location>
</feature>
<proteinExistence type="predicted"/>
<comment type="catalytic activity">
    <reaction evidence="7">
        <text>DNA(n) + a 2'-deoxyribonucleoside 5'-triphosphate = DNA(n+1) + diphosphate</text>
        <dbReference type="Rhea" id="RHEA:22508"/>
        <dbReference type="Rhea" id="RHEA-COMP:17339"/>
        <dbReference type="Rhea" id="RHEA-COMP:17340"/>
        <dbReference type="ChEBI" id="CHEBI:33019"/>
        <dbReference type="ChEBI" id="CHEBI:61560"/>
        <dbReference type="ChEBI" id="CHEBI:173112"/>
        <dbReference type="EC" id="2.7.7.7"/>
    </reaction>
</comment>